<dbReference type="HOGENOM" id="CLU_2589872_0_0_1"/>
<reference evidence="1" key="3">
    <citation type="submission" date="2010-09" db="EMBL/GenBank/DDBJ databases">
        <title>Annotation of Gaeumannomyces graminis var. tritici R3-111a-1.</title>
        <authorList>
            <consortium name="The Broad Institute Genome Sequencing Platform"/>
            <person name="Ma L.-J."/>
            <person name="Dead R."/>
            <person name="Young S.K."/>
            <person name="Zeng Q."/>
            <person name="Gargeya S."/>
            <person name="Fitzgerald M."/>
            <person name="Haas B."/>
            <person name="Abouelleil A."/>
            <person name="Alvarado L."/>
            <person name="Arachchi H.M."/>
            <person name="Berlin A."/>
            <person name="Brown A."/>
            <person name="Chapman S.B."/>
            <person name="Chen Z."/>
            <person name="Dunbar C."/>
            <person name="Freedman E."/>
            <person name="Gearin G."/>
            <person name="Gellesch M."/>
            <person name="Goldberg J."/>
            <person name="Griggs A."/>
            <person name="Gujja S."/>
            <person name="Heiman D."/>
            <person name="Howarth C."/>
            <person name="Larson L."/>
            <person name="Lui A."/>
            <person name="MacDonald P.J.P."/>
            <person name="Mehta T."/>
            <person name="Montmayeur A."/>
            <person name="Murphy C."/>
            <person name="Neiman D."/>
            <person name="Pearson M."/>
            <person name="Priest M."/>
            <person name="Roberts A."/>
            <person name="Saif S."/>
            <person name="Shea T."/>
            <person name="Shenoy N."/>
            <person name="Sisk P."/>
            <person name="Stolte C."/>
            <person name="Sykes S."/>
            <person name="Yandava C."/>
            <person name="Wortman J."/>
            <person name="Nusbaum C."/>
            <person name="Birren B."/>
        </authorList>
    </citation>
    <scope>NUCLEOTIDE SEQUENCE</scope>
    <source>
        <strain evidence="1">R3-111a-1</strain>
    </source>
</reference>
<dbReference type="GeneID" id="20341391"/>
<accession>J3NI50</accession>
<sequence>MIRCTQVTLIDRVRHRILGPVRLRNLLDSASRLDWFAFCQPPRAEGRLPAEAAEYIANVATVESDDVQPERMGRAERKRG</sequence>
<dbReference type="RefSeq" id="XP_009216952.1">
    <property type="nucleotide sequence ID" value="XM_009218688.1"/>
</dbReference>
<dbReference type="Proteomes" id="UP000006039">
    <property type="component" value="Unassembled WGS sequence"/>
</dbReference>
<evidence type="ECO:0000313" key="3">
    <source>
        <dbReference type="Proteomes" id="UP000006039"/>
    </source>
</evidence>
<gene>
    <name evidence="2" type="primary">20341391</name>
    <name evidence="1" type="ORF">GGTG_00933</name>
</gene>
<evidence type="ECO:0000313" key="2">
    <source>
        <dbReference type="EnsemblFungi" id="EJT80943"/>
    </source>
</evidence>
<name>J3NI50_GAET3</name>
<dbReference type="VEuPathDB" id="FungiDB:GGTG_00933"/>
<dbReference type="EnsemblFungi" id="EJT80943">
    <property type="protein sequence ID" value="EJT80943"/>
    <property type="gene ID" value="GGTG_00933"/>
</dbReference>
<protein>
    <submittedName>
        <fullName evidence="1 2">Uncharacterized protein</fullName>
    </submittedName>
</protein>
<proteinExistence type="predicted"/>
<keyword evidence="3" id="KW-1185">Reference proteome</keyword>
<evidence type="ECO:0000313" key="1">
    <source>
        <dbReference type="EMBL" id="EJT80943.1"/>
    </source>
</evidence>
<organism evidence="1">
    <name type="scientific">Gaeumannomyces tritici (strain R3-111a-1)</name>
    <name type="common">Wheat and barley take-all root rot fungus</name>
    <name type="synonym">Gaeumannomyces graminis var. tritici</name>
    <dbReference type="NCBI Taxonomy" id="644352"/>
    <lineage>
        <taxon>Eukaryota</taxon>
        <taxon>Fungi</taxon>
        <taxon>Dikarya</taxon>
        <taxon>Ascomycota</taxon>
        <taxon>Pezizomycotina</taxon>
        <taxon>Sordariomycetes</taxon>
        <taxon>Sordariomycetidae</taxon>
        <taxon>Magnaporthales</taxon>
        <taxon>Magnaporthaceae</taxon>
        <taxon>Gaeumannomyces</taxon>
    </lineage>
</organism>
<dbReference type="AlphaFoldDB" id="J3NI50"/>
<reference evidence="2" key="5">
    <citation type="submission" date="2018-04" db="UniProtKB">
        <authorList>
            <consortium name="EnsemblFungi"/>
        </authorList>
    </citation>
    <scope>IDENTIFICATION</scope>
    <source>
        <strain evidence="2">R3-111a-1</strain>
    </source>
</reference>
<dbReference type="EMBL" id="GL385395">
    <property type="protein sequence ID" value="EJT80943.1"/>
    <property type="molecule type" value="Genomic_DNA"/>
</dbReference>
<reference evidence="3" key="1">
    <citation type="submission" date="2010-07" db="EMBL/GenBank/DDBJ databases">
        <title>The genome sequence of Gaeumannomyces graminis var. tritici strain R3-111a-1.</title>
        <authorList>
            <consortium name="The Broad Institute Genome Sequencing Platform"/>
            <person name="Ma L.-J."/>
            <person name="Dead R."/>
            <person name="Young S."/>
            <person name="Zeng Q."/>
            <person name="Koehrsen M."/>
            <person name="Alvarado L."/>
            <person name="Berlin A."/>
            <person name="Chapman S.B."/>
            <person name="Chen Z."/>
            <person name="Freedman E."/>
            <person name="Gellesch M."/>
            <person name="Goldberg J."/>
            <person name="Griggs A."/>
            <person name="Gujja S."/>
            <person name="Heilman E.R."/>
            <person name="Heiman D."/>
            <person name="Hepburn T."/>
            <person name="Howarth C."/>
            <person name="Jen D."/>
            <person name="Larson L."/>
            <person name="Mehta T."/>
            <person name="Neiman D."/>
            <person name="Pearson M."/>
            <person name="Roberts A."/>
            <person name="Saif S."/>
            <person name="Shea T."/>
            <person name="Shenoy N."/>
            <person name="Sisk P."/>
            <person name="Stolte C."/>
            <person name="Sykes S."/>
            <person name="Walk T."/>
            <person name="White J."/>
            <person name="Yandava C."/>
            <person name="Haas B."/>
            <person name="Nusbaum C."/>
            <person name="Birren B."/>
        </authorList>
    </citation>
    <scope>NUCLEOTIDE SEQUENCE [LARGE SCALE GENOMIC DNA]</scope>
    <source>
        <strain evidence="3">R3-111a-1</strain>
    </source>
</reference>
<reference evidence="1" key="2">
    <citation type="submission" date="2010-07" db="EMBL/GenBank/DDBJ databases">
        <authorList>
            <consortium name="The Broad Institute Genome Sequencing Platform"/>
            <consortium name="Broad Institute Genome Sequencing Center for Infectious Disease"/>
            <person name="Ma L.-J."/>
            <person name="Dead R."/>
            <person name="Young S."/>
            <person name="Zeng Q."/>
            <person name="Koehrsen M."/>
            <person name="Alvarado L."/>
            <person name="Berlin A."/>
            <person name="Chapman S.B."/>
            <person name="Chen Z."/>
            <person name="Freedman E."/>
            <person name="Gellesch M."/>
            <person name="Goldberg J."/>
            <person name="Griggs A."/>
            <person name="Gujja S."/>
            <person name="Heilman E.R."/>
            <person name="Heiman D."/>
            <person name="Hepburn T."/>
            <person name="Howarth C."/>
            <person name="Jen D."/>
            <person name="Larson L."/>
            <person name="Mehta T."/>
            <person name="Neiman D."/>
            <person name="Pearson M."/>
            <person name="Roberts A."/>
            <person name="Saif S."/>
            <person name="Shea T."/>
            <person name="Shenoy N."/>
            <person name="Sisk P."/>
            <person name="Stolte C."/>
            <person name="Sykes S."/>
            <person name="Walk T."/>
            <person name="White J."/>
            <person name="Yandava C."/>
            <person name="Haas B."/>
            <person name="Nusbaum C."/>
            <person name="Birren B."/>
        </authorList>
    </citation>
    <scope>NUCLEOTIDE SEQUENCE</scope>
    <source>
        <strain evidence="1">R3-111a-1</strain>
    </source>
</reference>
<reference evidence="2" key="4">
    <citation type="journal article" date="2015" name="G3 (Bethesda)">
        <title>Genome sequences of three phytopathogenic species of the Magnaporthaceae family of fungi.</title>
        <authorList>
            <person name="Okagaki L.H."/>
            <person name="Nunes C.C."/>
            <person name="Sailsbery J."/>
            <person name="Clay B."/>
            <person name="Brown D."/>
            <person name="John T."/>
            <person name="Oh Y."/>
            <person name="Young N."/>
            <person name="Fitzgerald M."/>
            <person name="Haas B.J."/>
            <person name="Zeng Q."/>
            <person name="Young S."/>
            <person name="Adiconis X."/>
            <person name="Fan L."/>
            <person name="Levin J.Z."/>
            <person name="Mitchell T.K."/>
            <person name="Okubara P.A."/>
            <person name="Farman M.L."/>
            <person name="Kohn L.M."/>
            <person name="Birren B."/>
            <person name="Ma L.-J."/>
            <person name="Dean R.A."/>
        </authorList>
    </citation>
    <scope>NUCLEOTIDE SEQUENCE</scope>
    <source>
        <strain evidence="2">R3-111a-1</strain>
    </source>
</reference>